<organism evidence="1 2">
    <name type="scientific">Paramagnetospirillum magneticum (strain ATCC 700264 / AMB-1)</name>
    <name type="common">Magnetospirillum magneticum</name>
    <dbReference type="NCBI Taxonomy" id="342108"/>
    <lineage>
        <taxon>Bacteria</taxon>
        <taxon>Pseudomonadati</taxon>
        <taxon>Pseudomonadota</taxon>
        <taxon>Alphaproteobacteria</taxon>
        <taxon>Rhodospirillales</taxon>
        <taxon>Magnetospirillaceae</taxon>
        <taxon>Paramagnetospirillum</taxon>
    </lineage>
</organism>
<dbReference type="Proteomes" id="UP000007058">
    <property type="component" value="Chromosome"/>
</dbReference>
<evidence type="ECO:0000313" key="1">
    <source>
        <dbReference type="EMBL" id="BAE50456.1"/>
    </source>
</evidence>
<evidence type="ECO:0000313" key="2">
    <source>
        <dbReference type="Proteomes" id="UP000007058"/>
    </source>
</evidence>
<keyword evidence="2" id="KW-1185">Reference proteome</keyword>
<dbReference type="HOGENOM" id="CLU_1487343_0_0_5"/>
<reference evidence="1 2" key="1">
    <citation type="journal article" date="2005" name="DNA Res.">
        <title>Complete genome sequence of the facultative anaerobic magnetotactic bacterium Magnetospirillum sp. strain AMB-1.</title>
        <authorList>
            <person name="Matsunaga T."/>
            <person name="Okamura Y."/>
            <person name="Fukuda Y."/>
            <person name="Wahyudi A.T."/>
            <person name="Murase Y."/>
            <person name="Takeyama H."/>
        </authorList>
    </citation>
    <scope>NUCLEOTIDE SEQUENCE [LARGE SCALE GENOMIC DNA]</scope>
    <source>
        <strain evidence="2">ATCC 700264 / AMB-1</strain>
    </source>
</reference>
<proteinExistence type="predicted"/>
<sequence length="181" mass="20104">MRPPLGFPHIDITQWYALSWCCNRRQGRDGMAAPHVRLMDVSAAGFTPRRAGRGPDRTPRQTLSEFERAQVCRIAAEGAALAADVVRWHSDSKDAFHGDLELHLSHGLGVAALGALVMEILAWTRLLEPPDVPPTTLRTAREVIESQDPTVDPSVLDYHARAMLQQALTIKAKARQVSRLW</sequence>
<protein>
    <submittedName>
        <fullName evidence="1">Uncharacterized protein</fullName>
    </submittedName>
</protein>
<accession>Q2W6R9</accession>
<dbReference type="STRING" id="342108.amb1652"/>
<name>Q2W6R9_PARM1</name>
<dbReference type="EMBL" id="AP007255">
    <property type="protein sequence ID" value="BAE50456.1"/>
    <property type="molecule type" value="Genomic_DNA"/>
</dbReference>
<dbReference type="AlphaFoldDB" id="Q2W6R9"/>
<dbReference type="KEGG" id="mag:amb1652"/>
<gene>
    <name evidence="1" type="ordered locus">amb1652</name>
</gene>